<proteinExistence type="predicted"/>
<comment type="caution">
    <text evidence="1">The sequence shown here is derived from an EMBL/GenBank/DDBJ whole genome shotgun (WGS) entry which is preliminary data.</text>
</comment>
<evidence type="ECO:0000313" key="1">
    <source>
        <dbReference type="EMBL" id="KKM88865.1"/>
    </source>
</evidence>
<organism evidence="1">
    <name type="scientific">marine sediment metagenome</name>
    <dbReference type="NCBI Taxonomy" id="412755"/>
    <lineage>
        <taxon>unclassified sequences</taxon>
        <taxon>metagenomes</taxon>
        <taxon>ecological metagenomes</taxon>
    </lineage>
</organism>
<dbReference type="AlphaFoldDB" id="A0A0F9NJ57"/>
<sequence length="220" mass="24185">MGINIFDRQFFGDLTQFDTTQTVDVSIAEGTISVGDVSTRQILLKRSLISPEDNDIFDAQFFGNITDQFDTKNILGEIGDSLSRALILKRTVTDPAVVVGTDVISRVLSLARTILDTTVISDLSTRVIVLKRKIDDSAVVGIEILVRTLGLKRAMTDPTTVISDVATRIIKFARSISDTVTIIDSIIRGLFTPPKVQFMSKIKESLSFGSRIKETEDVSI</sequence>
<dbReference type="EMBL" id="LAZR01006903">
    <property type="protein sequence ID" value="KKM88865.1"/>
    <property type="molecule type" value="Genomic_DNA"/>
</dbReference>
<accession>A0A0F9NJ57</accession>
<gene>
    <name evidence="1" type="ORF">LCGC14_1254440</name>
</gene>
<protein>
    <submittedName>
        <fullName evidence="1">Uncharacterized protein</fullName>
    </submittedName>
</protein>
<name>A0A0F9NJ57_9ZZZZ</name>
<reference evidence="1" key="1">
    <citation type="journal article" date="2015" name="Nature">
        <title>Complex archaea that bridge the gap between prokaryotes and eukaryotes.</title>
        <authorList>
            <person name="Spang A."/>
            <person name="Saw J.H."/>
            <person name="Jorgensen S.L."/>
            <person name="Zaremba-Niedzwiedzka K."/>
            <person name="Martijn J."/>
            <person name="Lind A.E."/>
            <person name="van Eijk R."/>
            <person name="Schleper C."/>
            <person name="Guy L."/>
            <person name="Ettema T.J."/>
        </authorList>
    </citation>
    <scope>NUCLEOTIDE SEQUENCE</scope>
</reference>